<keyword evidence="2" id="KW-1185">Reference proteome</keyword>
<dbReference type="Proteomes" id="UP000050794">
    <property type="component" value="Unassembled WGS sequence"/>
</dbReference>
<reference evidence="3" key="1">
    <citation type="submission" date="2016-06" db="UniProtKB">
        <authorList>
            <consortium name="WormBaseParasite"/>
        </authorList>
    </citation>
    <scope>IDENTIFICATION</scope>
</reference>
<gene>
    <name evidence="1" type="ORF">TCNE_LOCUS8051</name>
</gene>
<protein>
    <submittedName>
        <fullName evidence="1 3">Uncharacterized protein</fullName>
    </submittedName>
</protein>
<accession>A0A183UHT1</accession>
<dbReference type="WBParaSite" id="TCNE_0000805101-mRNA-1">
    <property type="protein sequence ID" value="TCNE_0000805101-mRNA-1"/>
    <property type="gene ID" value="TCNE_0000805101"/>
</dbReference>
<proteinExistence type="predicted"/>
<dbReference type="EMBL" id="UYWY01019814">
    <property type="protein sequence ID" value="VDM39372.1"/>
    <property type="molecule type" value="Genomic_DNA"/>
</dbReference>
<evidence type="ECO:0000313" key="2">
    <source>
        <dbReference type="Proteomes" id="UP000050794"/>
    </source>
</evidence>
<name>A0A183UHT1_TOXCA</name>
<organism evidence="2 3">
    <name type="scientific">Toxocara canis</name>
    <name type="common">Canine roundworm</name>
    <dbReference type="NCBI Taxonomy" id="6265"/>
    <lineage>
        <taxon>Eukaryota</taxon>
        <taxon>Metazoa</taxon>
        <taxon>Ecdysozoa</taxon>
        <taxon>Nematoda</taxon>
        <taxon>Chromadorea</taxon>
        <taxon>Rhabditida</taxon>
        <taxon>Spirurina</taxon>
        <taxon>Ascaridomorpha</taxon>
        <taxon>Ascaridoidea</taxon>
        <taxon>Toxocaridae</taxon>
        <taxon>Toxocara</taxon>
    </lineage>
</organism>
<evidence type="ECO:0000313" key="1">
    <source>
        <dbReference type="EMBL" id="VDM39372.1"/>
    </source>
</evidence>
<sequence length="69" mass="7665">MAIERDCLLMPDSPESDGMHPYGLLIFVSDVGVQFFHPLLSPVVAVSIHENPPSAPTFPSHEAVYDTWR</sequence>
<dbReference type="AlphaFoldDB" id="A0A183UHT1"/>
<evidence type="ECO:0000313" key="3">
    <source>
        <dbReference type="WBParaSite" id="TCNE_0000805101-mRNA-1"/>
    </source>
</evidence>
<reference evidence="1 2" key="2">
    <citation type="submission" date="2018-11" db="EMBL/GenBank/DDBJ databases">
        <authorList>
            <consortium name="Pathogen Informatics"/>
        </authorList>
    </citation>
    <scope>NUCLEOTIDE SEQUENCE [LARGE SCALE GENOMIC DNA]</scope>
</reference>